<name>A0A7K1YDS7_9SPHI</name>
<keyword evidence="1" id="KW-0732">Signal</keyword>
<proteinExistence type="predicted"/>
<protein>
    <recommendedName>
        <fullName evidence="4">Outer membrane beta-barrel protein</fullName>
    </recommendedName>
</protein>
<feature type="chain" id="PRO_5029544026" description="Outer membrane beta-barrel protein" evidence="1">
    <location>
        <begin position="20"/>
        <end position="202"/>
    </location>
</feature>
<gene>
    <name evidence="2" type="ORF">GS399_17405</name>
</gene>
<accession>A0A7K1YDS7</accession>
<organism evidence="2 3">
    <name type="scientific">Hufsiella arboris</name>
    <dbReference type="NCBI Taxonomy" id="2695275"/>
    <lineage>
        <taxon>Bacteria</taxon>
        <taxon>Pseudomonadati</taxon>
        <taxon>Bacteroidota</taxon>
        <taxon>Sphingobacteriia</taxon>
        <taxon>Sphingobacteriales</taxon>
        <taxon>Sphingobacteriaceae</taxon>
        <taxon>Hufsiella</taxon>
    </lineage>
</organism>
<dbReference type="Proteomes" id="UP000466586">
    <property type="component" value="Unassembled WGS sequence"/>
</dbReference>
<dbReference type="AlphaFoldDB" id="A0A7K1YDS7"/>
<evidence type="ECO:0000313" key="2">
    <source>
        <dbReference type="EMBL" id="MXV52753.1"/>
    </source>
</evidence>
<dbReference type="InterPro" id="IPR011250">
    <property type="entry name" value="OMP/PagP_B-barrel"/>
</dbReference>
<dbReference type="EMBL" id="WVHT01000009">
    <property type="protein sequence ID" value="MXV52753.1"/>
    <property type="molecule type" value="Genomic_DNA"/>
</dbReference>
<reference evidence="2 3" key="1">
    <citation type="submission" date="2019-11" db="EMBL/GenBank/DDBJ databases">
        <title>Pedobacter sp. HMF7647 Genome sequencing and assembly.</title>
        <authorList>
            <person name="Kang H."/>
            <person name="Kim H."/>
            <person name="Joh K."/>
        </authorList>
    </citation>
    <scope>NUCLEOTIDE SEQUENCE [LARGE SCALE GENOMIC DNA]</scope>
    <source>
        <strain evidence="2 3">HMF7647</strain>
    </source>
</reference>
<sequence length="202" mass="22382">MKKIYLTFLIAAFGIAAHAQSKGDNLLGLGFGTTTSKTEDFQSGMTSKATTYSAALNYGYFFKDNQKLFALLLYNRAKSDLDDLANNYYNIGVGYGRYFPLLKKFYAQVLPSINYGFTDNDDVNGISSKTTMVQANIAGGVTWFPFKHFGFELNVLSVGFGYTKSTGEQNNNGAVYKTTQSSFNITNQGNLNNQTFIAYLKF</sequence>
<evidence type="ECO:0000256" key="1">
    <source>
        <dbReference type="SAM" id="SignalP"/>
    </source>
</evidence>
<evidence type="ECO:0000313" key="3">
    <source>
        <dbReference type="Proteomes" id="UP000466586"/>
    </source>
</evidence>
<keyword evidence="3" id="KW-1185">Reference proteome</keyword>
<dbReference type="RefSeq" id="WP_160845928.1">
    <property type="nucleotide sequence ID" value="NZ_WVHT01000009.1"/>
</dbReference>
<evidence type="ECO:0008006" key="4">
    <source>
        <dbReference type="Google" id="ProtNLM"/>
    </source>
</evidence>
<dbReference type="SUPFAM" id="SSF56925">
    <property type="entry name" value="OMPA-like"/>
    <property type="match status" value="1"/>
</dbReference>
<comment type="caution">
    <text evidence="2">The sequence shown here is derived from an EMBL/GenBank/DDBJ whole genome shotgun (WGS) entry which is preliminary data.</text>
</comment>
<feature type="signal peptide" evidence="1">
    <location>
        <begin position="1"/>
        <end position="19"/>
    </location>
</feature>